<comment type="caution">
    <text evidence="2">The sequence shown here is derived from an EMBL/GenBank/DDBJ whole genome shotgun (WGS) entry which is preliminary data.</text>
</comment>
<reference evidence="2 3" key="1">
    <citation type="journal article" date="2021" name="BMC Genomics">
        <title>Datura genome reveals duplications of psychoactive alkaloid biosynthetic genes and high mutation rate following tissue culture.</title>
        <authorList>
            <person name="Rajewski A."/>
            <person name="Carter-House D."/>
            <person name="Stajich J."/>
            <person name="Litt A."/>
        </authorList>
    </citation>
    <scope>NUCLEOTIDE SEQUENCE [LARGE SCALE GENOMIC DNA]</scope>
    <source>
        <strain evidence="2">AR-01</strain>
    </source>
</reference>
<organism evidence="2 3">
    <name type="scientific">Datura stramonium</name>
    <name type="common">Jimsonweed</name>
    <name type="synonym">Common thornapple</name>
    <dbReference type="NCBI Taxonomy" id="4076"/>
    <lineage>
        <taxon>Eukaryota</taxon>
        <taxon>Viridiplantae</taxon>
        <taxon>Streptophyta</taxon>
        <taxon>Embryophyta</taxon>
        <taxon>Tracheophyta</taxon>
        <taxon>Spermatophyta</taxon>
        <taxon>Magnoliopsida</taxon>
        <taxon>eudicotyledons</taxon>
        <taxon>Gunneridae</taxon>
        <taxon>Pentapetalae</taxon>
        <taxon>asterids</taxon>
        <taxon>lamiids</taxon>
        <taxon>Solanales</taxon>
        <taxon>Solanaceae</taxon>
        <taxon>Solanoideae</taxon>
        <taxon>Datureae</taxon>
        <taxon>Datura</taxon>
    </lineage>
</organism>
<protein>
    <submittedName>
        <fullName evidence="2">Uncharacterized protein</fullName>
    </submittedName>
</protein>
<feature type="non-terminal residue" evidence="2">
    <location>
        <position position="101"/>
    </location>
</feature>
<dbReference type="EMBL" id="JACEIK010002426">
    <property type="protein sequence ID" value="MCD9561100.1"/>
    <property type="molecule type" value="Genomic_DNA"/>
</dbReference>
<evidence type="ECO:0000313" key="2">
    <source>
        <dbReference type="EMBL" id="MCD9561100.1"/>
    </source>
</evidence>
<name>A0ABS8UR44_DATST</name>
<evidence type="ECO:0000313" key="3">
    <source>
        <dbReference type="Proteomes" id="UP000823775"/>
    </source>
</evidence>
<evidence type="ECO:0000256" key="1">
    <source>
        <dbReference type="SAM" id="MobiDB-lite"/>
    </source>
</evidence>
<gene>
    <name evidence="2" type="ORF">HAX54_020061</name>
</gene>
<proteinExistence type="predicted"/>
<sequence length="101" mass="11279">MPIAGRPMIEDFEFRFQSRRDLLWRGLTEQRAEAKSACESSVRVQVVRQRRSGRLASSSEGGKLPTGVPAPGGRPGEGESRRRQGTNGTRTKEVRKRLAEL</sequence>
<accession>A0ABS8UR44</accession>
<feature type="compositionally biased region" description="Basic and acidic residues" evidence="1">
    <location>
        <begin position="90"/>
        <end position="101"/>
    </location>
</feature>
<dbReference type="Proteomes" id="UP000823775">
    <property type="component" value="Unassembled WGS sequence"/>
</dbReference>
<feature type="region of interest" description="Disordered" evidence="1">
    <location>
        <begin position="38"/>
        <end position="101"/>
    </location>
</feature>
<keyword evidence="3" id="KW-1185">Reference proteome</keyword>